<proteinExistence type="predicted"/>
<dbReference type="EMBL" id="MHLI01000006">
    <property type="protein sequence ID" value="OGZ05906.1"/>
    <property type="molecule type" value="Genomic_DNA"/>
</dbReference>
<feature type="transmembrane region" description="Helical" evidence="2">
    <location>
        <begin position="21"/>
        <end position="45"/>
    </location>
</feature>
<dbReference type="Pfam" id="PF03703">
    <property type="entry name" value="bPH_2"/>
    <property type="match status" value="1"/>
</dbReference>
<evidence type="ECO:0000256" key="1">
    <source>
        <dbReference type="SAM" id="MobiDB-lite"/>
    </source>
</evidence>
<dbReference type="InterPro" id="IPR005182">
    <property type="entry name" value="YdbS-like_PH"/>
</dbReference>
<gene>
    <name evidence="4" type="ORF">A2845_03845</name>
</gene>
<evidence type="ECO:0000313" key="5">
    <source>
        <dbReference type="Proteomes" id="UP000177122"/>
    </source>
</evidence>
<feature type="region of interest" description="Disordered" evidence="1">
    <location>
        <begin position="184"/>
        <end position="204"/>
    </location>
</feature>
<evidence type="ECO:0000259" key="3">
    <source>
        <dbReference type="Pfam" id="PF03703"/>
    </source>
</evidence>
<reference evidence="4 5" key="1">
    <citation type="journal article" date="2016" name="Nat. Commun.">
        <title>Thousands of microbial genomes shed light on interconnected biogeochemical processes in an aquifer system.</title>
        <authorList>
            <person name="Anantharaman K."/>
            <person name="Brown C.T."/>
            <person name="Hug L.A."/>
            <person name="Sharon I."/>
            <person name="Castelle C.J."/>
            <person name="Probst A.J."/>
            <person name="Thomas B.C."/>
            <person name="Singh A."/>
            <person name="Wilkins M.J."/>
            <person name="Karaoz U."/>
            <person name="Brodie E.L."/>
            <person name="Williams K.H."/>
            <person name="Hubbard S.S."/>
            <person name="Banfield J.F."/>
        </authorList>
    </citation>
    <scope>NUCLEOTIDE SEQUENCE [LARGE SCALE GENOMIC DNA]</scope>
</reference>
<keyword evidence="2" id="KW-0472">Membrane</keyword>
<dbReference type="Proteomes" id="UP000177122">
    <property type="component" value="Unassembled WGS sequence"/>
</dbReference>
<feature type="transmembrane region" description="Helical" evidence="2">
    <location>
        <begin position="57"/>
        <end position="75"/>
    </location>
</feature>
<evidence type="ECO:0000313" key="4">
    <source>
        <dbReference type="EMBL" id="OGZ05906.1"/>
    </source>
</evidence>
<organism evidence="4 5">
    <name type="scientific">Candidatus Lloydbacteria bacterium RIFCSPHIGHO2_01_FULL_49_22</name>
    <dbReference type="NCBI Taxonomy" id="1798658"/>
    <lineage>
        <taxon>Bacteria</taxon>
        <taxon>Candidatus Lloydiibacteriota</taxon>
    </lineage>
</organism>
<accession>A0A1G2CX07</accession>
<name>A0A1G2CX07_9BACT</name>
<comment type="caution">
    <text evidence="4">The sequence shown here is derived from an EMBL/GenBank/DDBJ whole genome shotgun (WGS) entry which is preliminary data.</text>
</comment>
<dbReference type="AlphaFoldDB" id="A0A1G2CX07"/>
<evidence type="ECO:0000256" key="2">
    <source>
        <dbReference type="SAM" id="Phobius"/>
    </source>
</evidence>
<dbReference type="PANTHER" id="PTHR37938">
    <property type="entry name" value="BLL0215 PROTEIN"/>
    <property type="match status" value="1"/>
</dbReference>
<feature type="domain" description="YdbS-like PH" evidence="3">
    <location>
        <begin position="90"/>
        <end position="160"/>
    </location>
</feature>
<protein>
    <recommendedName>
        <fullName evidence="3">YdbS-like PH domain-containing protein</fullName>
    </recommendedName>
</protein>
<keyword evidence="2" id="KW-0812">Transmembrane</keyword>
<dbReference type="PANTHER" id="PTHR37938:SF1">
    <property type="entry name" value="BLL0215 PROTEIN"/>
    <property type="match status" value="1"/>
</dbReference>
<sequence>MIEIDKSEHIIRVVRRHWFVLLSDIFVLAFLFAVPVIGLFLFHLVPMENILIFTGNQAYAVSFFLFAWLFIVWIMGWNMWTDYYLDVLIITDKRIFDINQKGLFRRESSSFRIDKIQNVSVNQIGIIQTLLDFGTIQLETAGEREDFTAGFIAHPYEIKRFINESQDREVERSQLVHLVPDEKDAVTRSGSHAEKLTGQDDEGR</sequence>
<keyword evidence="2" id="KW-1133">Transmembrane helix</keyword>